<evidence type="ECO:0000259" key="1">
    <source>
        <dbReference type="Pfam" id="PF06832"/>
    </source>
</evidence>
<dbReference type="InterPro" id="IPR009647">
    <property type="entry name" value="PBP_C"/>
</dbReference>
<comment type="caution">
    <text evidence="2">The sequence shown here is derived from an EMBL/GenBank/DDBJ whole genome shotgun (WGS) entry which is preliminary data.</text>
</comment>
<dbReference type="EMBL" id="WIWP01000170">
    <property type="protein sequence ID" value="MQT28859.1"/>
    <property type="molecule type" value="Genomic_DNA"/>
</dbReference>
<feature type="non-terminal residue" evidence="2">
    <location>
        <position position="1"/>
    </location>
</feature>
<sequence>HCPPPALSAVAQLSIVGVREGDRLRRPAAAQASVRLALSALGGDGRRWWFLNGRPLGDTGFEQTLTTSLEQAGRYELSVLDESGQTARVEFSVEE</sequence>
<organism evidence="2 3">
    <name type="scientific">Pseudomonas helleri</name>
    <dbReference type="NCBI Taxonomy" id="1608996"/>
    <lineage>
        <taxon>Bacteria</taxon>
        <taxon>Pseudomonadati</taxon>
        <taxon>Pseudomonadota</taxon>
        <taxon>Gammaproteobacteria</taxon>
        <taxon>Pseudomonadales</taxon>
        <taxon>Pseudomonadaceae</taxon>
        <taxon>Pseudomonas</taxon>
    </lineage>
</organism>
<keyword evidence="3" id="KW-1185">Reference proteome</keyword>
<reference evidence="2 3" key="1">
    <citation type="submission" date="2019-10" db="EMBL/GenBank/DDBJ databases">
        <title>Evaluation of single-gene subtyping targets for Pseudomonas.</title>
        <authorList>
            <person name="Reichler S.J."/>
            <person name="Orsi R.H."/>
            <person name="Wiedmann M."/>
            <person name="Martin N.H."/>
            <person name="Murphy S.I."/>
        </authorList>
    </citation>
    <scope>NUCLEOTIDE SEQUENCE [LARGE SCALE GENOMIC DNA]</scope>
    <source>
        <strain evidence="2 3">FSL R10-0802</strain>
    </source>
</reference>
<evidence type="ECO:0000313" key="3">
    <source>
        <dbReference type="Proteomes" id="UP000713985"/>
    </source>
</evidence>
<gene>
    <name evidence="2" type="ORF">GHN94_24015</name>
</gene>
<evidence type="ECO:0000313" key="2">
    <source>
        <dbReference type="EMBL" id="MQT28859.1"/>
    </source>
</evidence>
<accession>A0ABW9PN63</accession>
<protein>
    <submittedName>
        <fullName evidence="2">Penicillin-binding protein 1C</fullName>
    </submittedName>
</protein>
<dbReference type="Pfam" id="PF06832">
    <property type="entry name" value="BiPBP_C"/>
    <property type="match status" value="1"/>
</dbReference>
<feature type="domain" description="Penicillin-binding C-terminal" evidence="1">
    <location>
        <begin position="11"/>
        <end position="91"/>
    </location>
</feature>
<proteinExistence type="predicted"/>
<dbReference type="Proteomes" id="UP000713985">
    <property type="component" value="Unassembled WGS sequence"/>
</dbReference>
<name>A0ABW9PN63_9PSED</name>